<feature type="domain" description="NADP-dependent oxidoreductase" evidence="4">
    <location>
        <begin position="17"/>
        <end position="265"/>
    </location>
</feature>
<evidence type="ECO:0000313" key="6">
    <source>
        <dbReference type="Proteomes" id="UP000298693"/>
    </source>
</evidence>
<dbReference type="PANTHER" id="PTHR43638">
    <property type="entry name" value="OXIDOREDUCTASE, ALDO/KETO REDUCTASE FAMILY PROTEIN"/>
    <property type="match status" value="1"/>
</dbReference>
<dbReference type="EMBL" id="CP032345">
    <property type="protein sequence ID" value="QCO16196.1"/>
    <property type="molecule type" value="Genomic_DNA"/>
</dbReference>
<reference evidence="5 6" key="1">
    <citation type="submission" date="2018-09" db="EMBL/GenBank/DDBJ databases">
        <title>Whole genome based analysis of evolution and adaptive divergence in Indian and Brazilian strains of Azospirillum brasilense.</title>
        <authorList>
            <person name="Singh C."/>
            <person name="Tripathi A.K."/>
        </authorList>
    </citation>
    <scope>NUCLEOTIDE SEQUENCE [LARGE SCALE GENOMIC DNA]</scope>
    <source>
        <strain evidence="5 6">MTCC4039</strain>
    </source>
</reference>
<protein>
    <submittedName>
        <fullName evidence="5">Aldo/keto reductase</fullName>
    </submittedName>
</protein>
<accession>A0A4D8R683</accession>
<dbReference type="SUPFAM" id="SSF51430">
    <property type="entry name" value="NAD(P)-linked oxidoreductase"/>
    <property type="match status" value="1"/>
</dbReference>
<dbReference type="Proteomes" id="UP000298693">
    <property type="component" value="Chromosome"/>
</dbReference>
<dbReference type="InterPro" id="IPR020471">
    <property type="entry name" value="AKR"/>
</dbReference>
<evidence type="ECO:0000313" key="5">
    <source>
        <dbReference type="EMBL" id="QCO16196.1"/>
    </source>
</evidence>
<feature type="binding site" evidence="2">
    <location>
        <position position="113"/>
    </location>
    <ligand>
        <name>substrate</name>
    </ligand>
</feature>
<sequence>MTIPTTRLPSGTAVPVLGQGTWYMGEDSRDRAREAAALRLGLDLGMTLIDTAEMYADGGAEEVVGEAIAGRRDEVFLVSKVLPMNASRRGTIAACERSLKRLRTDRIDLYLLHWRGSHDFSETIEAFDTLMRDGKIGRWGVSNLDLQDMEELVGTPGGEGVQTNQLLYNLTRRGIEYDLLPWCRGRGIPIMAYSPIEQGRMLRHPELRRVADRHGATPAQVGLAWLLRQDGMIAIPKASDPAHVRDNRAAADLRLDEQDLADLDRAFPPPREPRPLEML</sequence>
<dbReference type="PRINTS" id="PR00069">
    <property type="entry name" value="ALDKETRDTASE"/>
</dbReference>
<evidence type="ECO:0000259" key="4">
    <source>
        <dbReference type="Pfam" id="PF00248"/>
    </source>
</evidence>
<feature type="active site" description="Proton donor" evidence="1">
    <location>
        <position position="55"/>
    </location>
</feature>
<dbReference type="Pfam" id="PF00248">
    <property type="entry name" value="Aldo_ket_red"/>
    <property type="match status" value="1"/>
</dbReference>
<evidence type="ECO:0000256" key="1">
    <source>
        <dbReference type="PIRSR" id="PIRSR000097-1"/>
    </source>
</evidence>
<feature type="site" description="Lowers pKa of active site Tyr" evidence="3">
    <location>
        <position position="80"/>
    </location>
</feature>
<name>A0A4D8R683_AZOBR</name>
<dbReference type="RefSeq" id="WP_137140477.1">
    <property type="nucleotide sequence ID" value="NZ_CP032345.1"/>
</dbReference>
<dbReference type="Gene3D" id="3.20.20.100">
    <property type="entry name" value="NADP-dependent oxidoreductase domain"/>
    <property type="match status" value="1"/>
</dbReference>
<gene>
    <name evidence="5" type="ORF">D3869_13685</name>
</gene>
<dbReference type="GO" id="GO:0016491">
    <property type="term" value="F:oxidoreductase activity"/>
    <property type="evidence" value="ECO:0007669"/>
    <property type="project" value="InterPro"/>
</dbReference>
<dbReference type="PANTHER" id="PTHR43638:SF3">
    <property type="entry name" value="ALDEHYDE REDUCTASE"/>
    <property type="match status" value="1"/>
</dbReference>
<evidence type="ECO:0000256" key="2">
    <source>
        <dbReference type="PIRSR" id="PIRSR000097-2"/>
    </source>
</evidence>
<dbReference type="PIRSF" id="PIRSF000097">
    <property type="entry name" value="AKR"/>
    <property type="match status" value="1"/>
</dbReference>
<evidence type="ECO:0000256" key="3">
    <source>
        <dbReference type="PIRSR" id="PIRSR000097-3"/>
    </source>
</evidence>
<organism evidence="5 6">
    <name type="scientific">Azospirillum brasilense</name>
    <dbReference type="NCBI Taxonomy" id="192"/>
    <lineage>
        <taxon>Bacteria</taxon>
        <taxon>Pseudomonadati</taxon>
        <taxon>Pseudomonadota</taxon>
        <taxon>Alphaproteobacteria</taxon>
        <taxon>Rhodospirillales</taxon>
        <taxon>Azospirillaceae</taxon>
        <taxon>Azospirillum</taxon>
    </lineage>
</organism>
<dbReference type="InterPro" id="IPR023210">
    <property type="entry name" value="NADP_OxRdtase_dom"/>
</dbReference>
<dbReference type="CDD" id="cd19138">
    <property type="entry name" value="AKR_YeaE"/>
    <property type="match status" value="1"/>
</dbReference>
<proteinExistence type="predicted"/>
<dbReference type="AlphaFoldDB" id="A0A4D8R683"/>
<dbReference type="InterPro" id="IPR036812">
    <property type="entry name" value="NAD(P)_OxRdtase_dom_sf"/>
</dbReference>